<dbReference type="GO" id="GO:0003677">
    <property type="term" value="F:DNA binding"/>
    <property type="evidence" value="ECO:0007669"/>
    <property type="project" value="InterPro"/>
</dbReference>
<dbReference type="PANTHER" id="PTHR30545:SF2">
    <property type="entry name" value="SUGAR FERMENTATION STIMULATION PROTEIN A"/>
    <property type="match status" value="1"/>
</dbReference>
<dbReference type="OrthoDB" id="9802365at2"/>
<accession>A0A1X7E3R9</accession>
<sequence length="235" mass="26535">MSEPLMIYPEGCRKATFLKRYKRFTVEALLDGEVVSIHTNNTGSMLGLLREGQEIFISPALNPARKLKWTLEMVNIFGAWVGVNTSVPNKMIQRAFEAEVLPELKGYTSIKREAVVGKSRLDAKFTDESSILPDLWVECKNVTLVEDDVACFPDAPTERGQKHLEELMDLASKGYRVAMFFFVQRNDGKCFGPADFIDQKYATLFKQALAEGVECWPYQAELSEKGISVGEKMKF</sequence>
<evidence type="ECO:0000259" key="2">
    <source>
        <dbReference type="Pfam" id="PF03749"/>
    </source>
</evidence>
<dbReference type="Gene3D" id="2.40.50.580">
    <property type="match status" value="1"/>
</dbReference>
<proteinExistence type="inferred from homology"/>
<reference evidence="5" key="1">
    <citation type="submission" date="2017-04" db="EMBL/GenBank/DDBJ databases">
        <authorList>
            <person name="Varghese N."/>
            <person name="Submissions S."/>
        </authorList>
    </citation>
    <scope>NUCLEOTIDE SEQUENCE [LARGE SCALE GENOMIC DNA]</scope>
    <source>
        <strain evidence="5">K3S</strain>
    </source>
</reference>
<evidence type="ECO:0000256" key="1">
    <source>
        <dbReference type="HAMAP-Rule" id="MF_00095"/>
    </source>
</evidence>
<dbReference type="InterPro" id="IPR041465">
    <property type="entry name" value="SfsA_N"/>
</dbReference>
<comment type="similarity">
    <text evidence="1">Belongs to the SfsA family.</text>
</comment>
<name>A0A1X7E3R9_9BACT</name>
<dbReference type="NCBIfam" id="TIGR00230">
    <property type="entry name" value="sfsA"/>
    <property type="match status" value="1"/>
</dbReference>
<dbReference type="Pfam" id="PF17746">
    <property type="entry name" value="SfsA_N"/>
    <property type="match status" value="1"/>
</dbReference>
<feature type="domain" description="SfsA N-terminal OB" evidence="3">
    <location>
        <begin position="18"/>
        <end position="83"/>
    </location>
</feature>
<evidence type="ECO:0000259" key="3">
    <source>
        <dbReference type="Pfam" id="PF17746"/>
    </source>
</evidence>
<dbReference type="EMBL" id="FWZU01000004">
    <property type="protein sequence ID" value="SMF26916.1"/>
    <property type="molecule type" value="Genomic_DNA"/>
</dbReference>
<dbReference type="Pfam" id="PF03749">
    <property type="entry name" value="SfsA"/>
    <property type="match status" value="1"/>
</dbReference>
<dbReference type="InterPro" id="IPR040452">
    <property type="entry name" value="SfsA_C"/>
</dbReference>
<dbReference type="InterPro" id="IPR005224">
    <property type="entry name" value="SfsA"/>
</dbReference>
<dbReference type="HAMAP" id="MF_00095">
    <property type="entry name" value="SfsA"/>
    <property type="match status" value="1"/>
</dbReference>
<dbReference type="Gene3D" id="3.40.1350.60">
    <property type="match status" value="1"/>
</dbReference>
<dbReference type="AlphaFoldDB" id="A0A1X7E3R9"/>
<feature type="domain" description="Sugar fermentation stimulation protein C-terminal" evidence="2">
    <location>
        <begin position="87"/>
        <end position="225"/>
    </location>
</feature>
<gene>
    <name evidence="1" type="primary">sfsA</name>
    <name evidence="4" type="ORF">SAMN06295933_2597</name>
</gene>
<keyword evidence="5" id="KW-1185">Reference proteome</keyword>
<evidence type="ECO:0000313" key="4">
    <source>
        <dbReference type="EMBL" id="SMF26916.1"/>
    </source>
</evidence>
<evidence type="ECO:0000313" key="5">
    <source>
        <dbReference type="Proteomes" id="UP000192906"/>
    </source>
</evidence>
<protein>
    <recommendedName>
        <fullName evidence="1">Sugar fermentation stimulation protein homolog</fullName>
    </recommendedName>
</protein>
<dbReference type="CDD" id="cd22359">
    <property type="entry name" value="SfsA-like_bacterial"/>
    <property type="match status" value="1"/>
</dbReference>
<organism evidence="4 5">
    <name type="scientific">Desulfovibrio gilichinskyi</name>
    <dbReference type="NCBI Taxonomy" id="1519643"/>
    <lineage>
        <taxon>Bacteria</taxon>
        <taxon>Pseudomonadati</taxon>
        <taxon>Thermodesulfobacteriota</taxon>
        <taxon>Desulfovibrionia</taxon>
        <taxon>Desulfovibrionales</taxon>
        <taxon>Desulfovibrionaceae</taxon>
        <taxon>Desulfovibrio</taxon>
    </lineage>
</organism>
<dbReference type="RefSeq" id="WP_085102882.1">
    <property type="nucleotide sequence ID" value="NZ_FWZU01000004.1"/>
</dbReference>
<dbReference type="PANTHER" id="PTHR30545">
    <property type="entry name" value="SUGAR FERMENTATION STIMULATION PROTEIN A"/>
    <property type="match status" value="1"/>
</dbReference>
<dbReference type="Proteomes" id="UP000192906">
    <property type="component" value="Unassembled WGS sequence"/>
</dbReference>